<reference evidence="2" key="1">
    <citation type="submission" date="2022-11" db="UniProtKB">
        <authorList>
            <consortium name="WormBaseParasite"/>
        </authorList>
    </citation>
    <scope>IDENTIFICATION</scope>
</reference>
<dbReference type="Proteomes" id="UP000887574">
    <property type="component" value="Unplaced"/>
</dbReference>
<evidence type="ECO:0000313" key="2">
    <source>
        <dbReference type="WBParaSite" id="jg5591"/>
    </source>
</evidence>
<protein>
    <submittedName>
        <fullName evidence="2">Uncharacterized protein</fullName>
    </submittedName>
</protein>
<dbReference type="AlphaFoldDB" id="A0A915EET4"/>
<evidence type="ECO:0000313" key="1">
    <source>
        <dbReference type="Proteomes" id="UP000887574"/>
    </source>
</evidence>
<name>A0A915EET4_9BILA</name>
<proteinExistence type="predicted"/>
<accession>A0A915EET4</accession>
<organism evidence="1 2">
    <name type="scientific">Ditylenchus dipsaci</name>
    <dbReference type="NCBI Taxonomy" id="166011"/>
    <lineage>
        <taxon>Eukaryota</taxon>
        <taxon>Metazoa</taxon>
        <taxon>Ecdysozoa</taxon>
        <taxon>Nematoda</taxon>
        <taxon>Chromadorea</taxon>
        <taxon>Rhabditida</taxon>
        <taxon>Tylenchina</taxon>
        <taxon>Tylenchomorpha</taxon>
        <taxon>Sphaerularioidea</taxon>
        <taxon>Anguinidae</taxon>
        <taxon>Anguininae</taxon>
        <taxon>Ditylenchus</taxon>
    </lineage>
</organism>
<dbReference type="WBParaSite" id="jg5591">
    <property type="protein sequence ID" value="jg5591"/>
    <property type="gene ID" value="jg5591"/>
</dbReference>
<sequence>MVNLSFESIQRLDWSIHPFESIQLAGLINSPFNRFNWLIGQFILESLAARLINYPFESIQLAGLSIIHLNDSTALIGQSIHLNRFKRAGLVNPSI</sequence>
<keyword evidence="1" id="KW-1185">Reference proteome</keyword>